<dbReference type="Proteomes" id="UP000254785">
    <property type="component" value="Unassembled WGS sequence"/>
</dbReference>
<name>A0A0K3TZ79_ECOLX</name>
<reference evidence="1 2" key="1">
    <citation type="submission" date="2018-06" db="EMBL/GenBank/DDBJ databases">
        <authorList>
            <consortium name="Pathogen Informatics"/>
            <person name="Doyle S."/>
        </authorList>
    </citation>
    <scope>NUCLEOTIDE SEQUENCE [LARGE SCALE GENOMIC DNA]</scope>
    <source>
        <strain evidence="1 2">NCTC9117</strain>
    </source>
</reference>
<evidence type="ECO:0000313" key="2">
    <source>
        <dbReference type="Proteomes" id="UP000254785"/>
    </source>
</evidence>
<organism evidence="1 2">
    <name type="scientific">Escherichia coli</name>
    <dbReference type="NCBI Taxonomy" id="562"/>
    <lineage>
        <taxon>Bacteria</taxon>
        <taxon>Pseudomonadati</taxon>
        <taxon>Pseudomonadota</taxon>
        <taxon>Gammaproteobacteria</taxon>
        <taxon>Enterobacterales</taxon>
        <taxon>Enterobacteriaceae</taxon>
        <taxon>Escherichia</taxon>
    </lineage>
</organism>
<sequence>MYIFETWLTSDLHYPVPSKGIESVGIGCE</sequence>
<protein>
    <submittedName>
        <fullName evidence="1">Uncharacterized protein</fullName>
    </submittedName>
</protein>
<accession>A0A0K3TZ79</accession>
<gene>
    <name evidence="1" type="ORF">NCTC9117_00024</name>
</gene>
<proteinExistence type="predicted"/>
<dbReference type="EMBL" id="UGDC01000001">
    <property type="protein sequence ID" value="STJ52043.1"/>
    <property type="molecule type" value="Genomic_DNA"/>
</dbReference>
<dbReference type="AlphaFoldDB" id="A0A0K3TZ79"/>
<evidence type="ECO:0000313" key="1">
    <source>
        <dbReference type="EMBL" id="STJ52043.1"/>
    </source>
</evidence>